<feature type="transmembrane region" description="Helical" evidence="1">
    <location>
        <begin position="121"/>
        <end position="140"/>
    </location>
</feature>
<dbReference type="RefSeq" id="WP_173560233.1">
    <property type="nucleotide sequence ID" value="NZ_JAPIUZ010000004.1"/>
</dbReference>
<keyword evidence="1" id="KW-1133">Transmembrane helix</keyword>
<reference evidence="2 3" key="1">
    <citation type="submission" date="2022-11" db="EMBL/GenBank/DDBJ databases">
        <title>Genome sequencing of Acetobacter type strain.</title>
        <authorList>
            <person name="Heo J."/>
            <person name="Lee D."/>
            <person name="Han B.-H."/>
            <person name="Hong S.-B."/>
            <person name="Kwon S.-W."/>
        </authorList>
    </citation>
    <scope>NUCLEOTIDE SEQUENCE [LARGE SCALE GENOMIC DNA]</scope>
    <source>
        <strain evidence="2 3">KACC 21253</strain>
    </source>
</reference>
<dbReference type="PROSITE" id="PS51257">
    <property type="entry name" value="PROKAR_LIPOPROTEIN"/>
    <property type="match status" value="1"/>
</dbReference>
<name>A0ABT3QFH1_9PROT</name>
<accession>A0ABT3QFH1</accession>
<organism evidence="2 3">
    <name type="scientific">Acetobacter thailandicus</name>
    <dbReference type="NCBI Taxonomy" id="1502842"/>
    <lineage>
        <taxon>Bacteria</taxon>
        <taxon>Pseudomonadati</taxon>
        <taxon>Pseudomonadota</taxon>
        <taxon>Alphaproteobacteria</taxon>
        <taxon>Acetobacterales</taxon>
        <taxon>Acetobacteraceae</taxon>
        <taxon>Acetobacter</taxon>
    </lineage>
</organism>
<dbReference type="PANTHER" id="PTHR34989">
    <property type="entry name" value="PROTEIN HDED"/>
    <property type="match status" value="1"/>
</dbReference>
<keyword evidence="1" id="KW-0812">Transmembrane</keyword>
<feature type="transmembrane region" description="Helical" evidence="1">
    <location>
        <begin position="146"/>
        <end position="170"/>
    </location>
</feature>
<proteinExistence type="predicted"/>
<dbReference type="Proteomes" id="UP001301152">
    <property type="component" value="Unassembled WGS sequence"/>
</dbReference>
<keyword evidence="1" id="KW-0472">Membrane</keyword>
<evidence type="ECO:0000256" key="1">
    <source>
        <dbReference type="SAM" id="Phobius"/>
    </source>
</evidence>
<feature type="transmembrane region" description="Helical" evidence="1">
    <location>
        <begin position="87"/>
        <end position="109"/>
    </location>
</feature>
<feature type="transmembrane region" description="Helical" evidence="1">
    <location>
        <begin position="63"/>
        <end position="81"/>
    </location>
</feature>
<dbReference type="InterPro" id="IPR005325">
    <property type="entry name" value="DUF308_memb"/>
</dbReference>
<dbReference type="PANTHER" id="PTHR34989:SF1">
    <property type="entry name" value="PROTEIN HDED"/>
    <property type="match status" value="1"/>
</dbReference>
<evidence type="ECO:0000313" key="3">
    <source>
        <dbReference type="Proteomes" id="UP001301152"/>
    </source>
</evidence>
<dbReference type="Pfam" id="PF03729">
    <property type="entry name" value="DUF308"/>
    <property type="match status" value="1"/>
</dbReference>
<gene>
    <name evidence="2" type="ORF">OQ497_08665</name>
</gene>
<keyword evidence="3" id="KW-1185">Reference proteome</keyword>
<dbReference type="InterPro" id="IPR052712">
    <property type="entry name" value="Acid_resist_chaperone_HdeD"/>
</dbReference>
<feature type="transmembrane region" description="Helical" evidence="1">
    <location>
        <begin position="33"/>
        <end position="56"/>
    </location>
</feature>
<sequence>MPVTKKWGLFVGLGISLILLGFSACIDTVFVTLASTIFIGFVLIVGGAAQLFHAFAVKDWGGFFFSLIAGLLYILAGVFIIQEPVAGATMITLFASACFIVAGITRCIMAVKHRALHGWGIILFSGLISLVVGFCLYFTLPWSGLWLIGTFVAVELIISGMSWLQLGLALRRSQAS</sequence>
<evidence type="ECO:0000313" key="2">
    <source>
        <dbReference type="EMBL" id="MCX2564029.1"/>
    </source>
</evidence>
<comment type="caution">
    <text evidence="2">The sequence shown here is derived from an EMBL/GenBank/DDBJ whole genome shotgun (WGS) entry which is preliminary data.</text>
</comment>
<protein>
    <submittedName>
        <fullName evidence="2">HdeD family acid-resistance protein</fullName>
    </submittedName>
</protein>
<dbReference type="EMBL" id="JAPIUZ010000004">
    <property type="protein sequence ID" value="MCX2564029.1"/>
    <property type="molecule type" value="Genomic_DNA"/>
</dbReference>